<name>A0A0R3RK94_9BILA</name>
<evidence type="ECO:0000256" key="2">
    <source>
        <dbReference type="ARBA" id="ARBA00022771"/>
    </source>
</evidence>
<dbReference type="GO" id="GO:0016567">
    <property type="term" value="P:protein ubiquitination"/>
    <property type="evidence" value="ECO:0007669"/>
    <property type="project" value="TreeGrafter"/>
</dbReference>
<evidence type="ECO:0000259" key="6">
    <source>
        <dbReference type="PROSITE" id="PS50089"/>
    </source>
</evidence>
<dbReference type="Gene3D" id="3.30.40.10">
    <property type="entry name" value="Zinc/RING finger domain, C3HC4 (zinc finger)"/>
    <property type="match status" value="1"/>
</dbReference>
<feature type="domain" description="RING-type" evidence="6">
    <location>
        <begin position="5"/>
        <end position="48"/>
    </location>
</feature>
<dbReference type="SUPFAM" id="SSF57850">
    <property type="entry name" value="RING/U-box"/>
    <property type="match status" value="1"/>
</dbReference>
<evidence type="ECO:0000256" key="4">
    <source>
        <dbReference type="PROSITE-ProRule" id="PRU00175"/>
    </source>
</evidence>
<feature type="transmembrane region" description="Helical" evidence="5">
    <location>
        <begin position="63"/>
        <end position="84"/>
    </location>
</feature>
<dbReference type="InterPro" id="IPR001841">
    <property type="entry name" value="Znf_RING"/>
</dbReference>
<proteinExistence type="predicted"/>
<evidence type="ECO:0000256" key="5">
    <source>
        <dbReference type="SAM" id="Phobius"/>
    </source>
</evidence>
<dbReference type="GO" id="GO:0061630">
    <property type="term" value="F:ubiquitin protein ligase activity"/>
    <property type="evidence" value="ECO:0007669"/>
    <property type="project" value="TreeGrafter"/>
</dbReference>
<dbReference type="PROSITE" id="PS50089">
    <property type="entry name" value="ZF_RING_2"/>
    <property type="match status" value="1"/>
</dbReference>
<reference evidence="8" key="1">
    <citation type="submission" date="2017-02" db="UniProtKB">
        <authorList>
            <consortium name="WormBaseParasite"/>
        </authorList>
    </citation>
    <scope>IDENTIFICATION</scope>
</reference>
<dbReference type="InterPro" id="IPR027370">
    <property type="entry name" value="Znf-RING_euk"/>
</dbReference>
<dbReference type="STRING" id="1147741.A0A0R3RK94"/>
<dbReference type="PANTHER" id="PTHR22791:SF34">
    <property type="entry name" value="RING-TYPE DOMAIN-CONTAINING PROTEIN"/>
    <property type="match status" value="1"/>
</dbReference>
<dbReference type="Proteomes" id="UP000050640">
    <property type="component" value="Unplaced"/>
</dbReference>
<dbReference type="InterPro" id="IPR013083">
    <property type="entry name" value="Znf_RING/FYVE/PHD"/>
</dbReference>
<evidence type="ECO:0000256" key="1">
    <source>
        <dbReference type="ARBA" id="ARBA00022723"/>
    </source>
</evidence>
<evidence type="ECO:0000313" key="7">
    <source>
        <dbReference type="Proteomes" id="UP000050640"/>
    </source>
</evidence>
<dbReference type="GO" id="GO:0008270">
    <property type="term" value="F:zinc ion binding"/>
    <property type="evidence" value="ECO:0007669"/>
    <property type="project" value="UniProtKB-KW"/>
</dbReference>
<accession>A0A0R3RK94</accession>
<dbReference type="InterPro" id="IPR017907">
    <property type="entry name" value="Znf_RING_CS"/>
</dbReference>
<keyword evidence="5" id="KW-0812">Transmembrane</keyword>
<keyword evidence="5" id="KW-0472">Membrane</keyword>
<evidence type="ECO:0000256" key="3">
    <source>
        <dbReference type="ARBA" id="ARBA00022833"/>
    </source>
</evidence>
<dbReference type="InterPro" id="IPR051435">
    <property type="entry name" value="RING_finger_E3_ubiq-ligases"/>
</dbReference>
<keyword evidence="2 4" id="KW-0863">Zinc-finger</keyword>
<keyword evidence="3" id="KW-0862">Zinc</keyword>
<dbReference type="PROSITE" id="PS00518">
    <property type="entry name" value="ZF_RING_1"/>
    <property type="match status" value="1"/>
</dbReference>
<evidence type="ECO:0000313" key="8">
    <source>
        <dbReference type="WBParaSite" id="EEL_0000190301-mRNA-1"/>
    </source>
</evidence>
<organism evidence="7 8">
    <name type="scientific">Elaeophora elaphi</name>
    <dbReference type="NCBI Taxonomy" id="1147741"/>
    <lineage>
        <taxon>Eukaryota</taxon>
        <taxon>Metazoa</taxon>
        <taxon>Ecdysozoa</taxon>
        <taxon>Nematoda</taxon>
        <taxon>Chromadorea</taxon>
        <taxon>Rhabditida</taxon>
        <taxon>Spirurina</taxon>
        <taxon>Spiruromorpha</taxon>
        <taxon>Filarioidea</taxon>
        <taxon>Onchocercidae</taxon>
        <taxon>Elaeophora</taxon>
    </lineage>
</organism>
<protein>
    <submittedName>
        <fullName evidence="8">RING-type domain-containing protein</fullName>
    </submittedName>
</protein>
<sequence>SYLQVCFEPFKQNICIPKLLPCGHSFCHDCVTALKLNSIYICKCPICRYSFPLRYDTKFPTNYSLLGLYSSSLLFLKIVFVTMFGRMNSIKITRLKLIFDLKKKLFTILIVSNLCKFNF</sequence>
<dbReference type="WBParaSite" id="EEL_0000190301-mRNA-1">
    <property type="protein sequence ID" value="EEL_0000190301-mRNA-1"/>
    <property type="gene ID" value="EEL_0000190301"/>
</dbReference>
<dbReference type="PANTHER" id="PTHR22791">
    <property type="entry name" value="RING-TYPE DOMAIN-CONTAINING PROTEIN"/>
    <property type="match status" value="1"/>
</dbReference>
<keyword evidence="7" id="KW-1185">Reference proteome</keyword>
<dbReference type="Pfam" id="PF13445">
    <property type="entry name" value="zf-RING_UBOX"/>
    <property type="match status" value="1"/>
</dbReference>
<keyword evidence="5" id="KW-1133">Transmembrane helix</keyword>
<dbReference type="AlphaFoldDB" id="A0A0R3RK94"/>
<keyword evidence="1" id="KW-0479">Metal-binding</keyword>